<sequence length="446" mass="50808">MASTPITRLRKALLQTDDSGPGIQRSSISMMSMYSSAPAAAAGEWKSCLSVCQLRQLLPLLYVANEVLQTSKRRHGTRFLESFSPLLPSAVRLICERDPLIVEKVRRTVKIWGDRRVFSTRFINEILTAVEDLRDASPAAPPPRVKALVSPSRMEAPVSSDEEDGSDFSESVRPEKSLDVKITVDDGPEIYGAPPEPERKREKEGVEENEATDYLLRPSKRRSMNRGNPAFKPFGMLSFNEMLAKLVDLDQQFKKSFVAVEAVPKHFYIKDDKAMQDIVGEELVKMNVDLSKAIRLITKQRTKIHETTKQTYKWEQEIPFHLAPMVAAIRKDDEQFHLCANLEEKLRWIKVVHGKSTNLPHVRKSPNLTFVAFAAMSKESRDAKRERDARDVAEKAAHVKKVREDLARQKSLERAMKQPTGPNMRWNSRTKQYESVANHDDDDWRG</sequence>
<dbReference type="Gene3D" id="1.25.40.90">
    <property type="match status" value="1"/>
</dbReference>
<dbReference type="PANTHER" id="PTHR12460">
    <property type="entry name" value="CYCLIN-DEPENDENT KINASE INHIBITOR-RELATED PROTEIN"/>
    <property type="match status" value="1"/>
</dbReference>
<dbReference type="SMART" id="SM00582">
    <property type="entry name" value="RPR"/>
    <property type="match status" value="1"/>
</dbReference>
<dbReference type="GO" id="GO:0031124">
    <property type="term" value="P:mRNA 3'-end processing"/>
    <property type="evidence" value="ECO:0007669"/>
    <property type="project" value="TreeGrafter"/>
</dbReference>
<dbReference type="InterPro" id="IPR006569">
    <property type="entry name" value="CID_dom"/>
</dbReference>
<evidence type="ECO:0000256" key="1">
    <source>
        <dbReference type="SAM" id="MobiDB-lite"/>
    </source>
</evidence>
<evidence type="ECO:0000259" key="2">
    <source>
        <dbReference type="PROSITE" id="PS51391"/>
    </source>
</evidence>
<dbReference type="GO" id="GO:0000993">
    <property type="term" value="F:RNA polymerase II complex binding"/>
    <property type="evidence" value="ECO:0007669"/>
    <property type="project" value="TreeGrafter"/>
</dbReference>
<gene>
    <name evidence="3" type="ORF">CHYS00102_LOCUS6637</name>
</gene>
<proteinExistence type="predicted"/>
<dbReference type="Pfam" id="PF04818">
    <property type="entry name" value="CID"/>
    <property type="match status" value="1"/>
</dbReference>
<dbReference type="EMBL" id="HBFR01009162">
    <property type="protein sequence ID" value="CAD8879453.1"/>
    <property type="molecule type" value="Transcribed_RNA"/>
</dbReference>
<name>A0A7S1B9H6_9STRA</name>
<dbReference type="PANTHER" id="PTHR12460:SF0">
    <property type="entry name" value="CID DOMAIN-CONTAINING PROTEIN-RELATED"/>
    <property type="match status" value="1"/>
</dbReference>
<accession>A0A7S1B9H6</accession>
<feature type="compositionally biased region" description="Basic and acidic residues" evidence="1">
    <location>
        <begin position="381"/>
        <end position="416"/>
    </location>
</feature>
<feature type="compositionally biased region" description="Polar residues" evidence="1">
    <location>
        <begin position="425"/>
        <end position="435"/>
    </location>
</feature>
<evidence type="ECO:0000313" key="3">
    <source>
        <dbReference type="EMBL" id="CAD8879453.1"/>
    </source>
</evidence>
<dbReference type="InterPro" id="IPR008942">
    <property type="entry name" value="ENTH_VHS"/>
</dbReference>
<protein>
    <recommendedName>
        <fullName evidence="2">CID domain-containing protein</fullName>
    </recommendedName>
</protein>
<dbReference type="AlphaFoldDB" id="A0A7S1B9H6"/>
<feature type="compositionally biased region" description="Basic and acidic residues" evidence="1">
    <location>
        <begin position="170"/>
        <end position="184"/>
    </location>
</feature>
<reference evidence="3" key="1">
    <citation type="submission" date="2021-01" db="EMBL/GenBank/DDBJ databases">
        <authorList>
            <person name="Corre E."/>
            <person name="Pelletier E."/>
            <person name="Niang G."/>
            <person name="Scheremetjew M."/>
            <person name="Finn R."/>
            <person name="Kale V."/>
            <person name="Holt S."/>
            <person name="Cochrane G."/>
            <person name="Meng A."/>
            <person name="Brown T."/>
            <person name="Cohen L."/>
        </authorList>
    </citation>
    <scope>NUCLEOTIDE SEQUENCE</scope>
    <source>
        <strain evidence="3">308</strain>
    </source>
</reference>
<organism evidence="3">
    <name type="scientific">Corethron hystrix</name>
    <dbReference type="NCBI Taxonomy" id="216773"/>
    <lineage>
        <taxon>Eukaryota</taxon>
        <taxon>Sar</taxon>
        <taxon>Stramenopiles</taxon>
        <taxon>Ochrophyta</taxon>
        <taxon>Bacillariophyta</taxon>
        <taxon>Coscinodiscophyceae</taxon>
        <taxon>Corethrophycidae</taxon>
        <taxon>Corethrales</taxon>
        <taxon>Corethraceae</taxon>
        <taxon>Corethron</taxon>
    </lineage>
</organism>
<feature type="compositionally biased region" description="Basic and acidic residues" evidence="1">
    <location>
        <begin position="437"/>
        <end position="446"/>
    </location>
</feature>
<dbReference type="PROSITE" id="PS51391">
    <property type="entry name" value="CID"/>
    <property type="match status" value="1"/>
</dbReference>
<feature type="region of interest" description="Disordered" evidence="1">
    <location>
        <begin position="381"/>
        <end position="446"/>
    </location>
</feature>
<feature type="compositionally biased region" description="Basic and acidic residues" evidence="1">
    <location>
        <begin position="196"/>
        <end position="206"/>
    </location>
</feature>
<feature type="domain" description="CID" evidence="2">
    <location>
        <begin position="1"/>
        <end position="134"/>
    </location>
</feature>
<feature type="region of interest" description="Disordered" evidence="1">
    <location>
        <begin position="136"/>
        <end position="210"/>
    </location>
</feature>